<evidence type="ECO:0000256" key="2">
    <source>
        <dbReference type="ARBA" id="ARBA00006005"/>
    </source>
</evidence>
<feature type="region of interest" description="Disordered" evidence="13">
    <location>
        <begin position="1"/>
        <end position="233"/>
    </location>
</feature>
<evidence type="ECO:0000256" key="7">
    <source>
        <dbReference type="ARBA" id="ARBA00022840"/>
    </source>
</evidence>
<dbReference type="PANTHER" id="PTHR18937">
    <property type="entry name" value="STRUCTURAL MAINTENANCE OF CHROMOSOMES SMC FAMILY MEMBER"/>
    <property type="match status" value="1"/>
</dbReference>
<evidence type="ECO:0000256" key="12">
    <source>
        <dbReference type="SAM" id="Coils"/>
    </source>
</evidence>
<feature type="domain" description="SMC hinge" evidence="14">
    <location>
        <begin position="606"/>
        <end position="719"/>
    </location>
</feature>
<keyword evidence="9" id="KW-0226">DNA condensation</keyword>
<dbReference type="GO" id="GO:0051301">
    <property type="term" value="P:cell division"/>
    <property type="evidence" value="ECO:0007669"/>
    <property type="project" value="UniProtKB-KW"/>
</dbReference>
<feature type="region of interest" description="Disordered" evidence="13">
    <location>
        <begin position="910"/>
        <end position="977"/>
    </location>
</feature>
<dbReference type="EMBL" id="WNKQ01000021">
    <property type="protein sequence ID" value="KAF5844851.1"/>
    <property type="molecule type" value="Genomic_DNA"/>
</dbReference>
<keyword evidence="10" id="KW-0539">Nucleus</keyword>
<dbReference type="SMART" id="SM00968">
    <property type="entry name" value="SMC_hinge"/>
    <property type="match status" value="1"/>
</dbReference>
<evidence type="ECO:0000256" key="13">
    <source>
        <dbReference type="SAM" id="MobiDB-lite"/>
    </source>
</evidence>
<evidence type="ECO:0000259" key="14">
    <source>
        <dbReference type="SMART" id="SM00968"/>
    </source>
</evidence>
<dbReference type="Gene3D" id="3.30.70.1620">
    <property type="match status" value="1"/>
</dbReference>
<keyword evidence="4" id="KW-0132">Cell division</keyword>
<evidence type="ECO:0000256" key="3">
    <source>
        <dbReference type="ARBA" id="ARBA00018693"/>
    </source>
</evidence>
<dbReference type="FunFam" id="3.30.70.1620:FF:000003">
    <property type="entry name" value="Structural maintenance of chromosomes 4"/>
    <property type="match status" value="1"/>
</dbReference>
<evidence type="ECO:0000256" key="11">
    <source>
        <dbReference type="ARBA" id="ARBA00023306"/>
    </source>
</evidence>
<keyword evidence="5" id="KW-0547">Nucleotide-binding</keyword>
<dbReference type="Gene3D" id="1.10.287.1490">
    <property type="match status" value="1"/>
</dbReference>
<dbReference type="Gene3D" id="1.20.1060.20">
    <property type="match status" value="1"/>
</dbReference>
<evidence type="ECO:0000256" key="6">
    <source>
        <dbReference type="ARBA" id="ARBA00022776"/>
    </source>
</evidence>
<dbReference type="Pfam" id="PF06470">
    <property type="entry name" value="SMC_hinge"/>
    <property type="match status" value="1"/>
</dbReference>
<evidence type="ECO:0000256" key="5">
    <source>
        <dbReference type="ARBA" id="ARBA00022741"/>
    </source>
</evidence>
<protein>
    <recommendedName>
        <fullName evidence="3">Structural maintenance of chromosomes protein 4</fullName>
    </recommendedName>
</protein>
<keyword evidence="11" id="KW-0131">Cell cycle</keyword>
<sequence length="1284" mass="143795">MSYETPRKSTRAAATRRKAPVIEESDGEENGTPTPEVKEEEEEEFTPAPAPLKTGRGRGRPKKAVAQGEDATPKPATRRRPRITESAEPTQASSRAVESTRASSPPKAMPKKRGRKPRASVAPVEPVEESSQLLTPDPSVSPEPEQASETTIAPSSPQADVDGDTIMTDAAPVPEPQPEVEPETELEAKPEPVAEVTQIEAKEETPIPEPEVETQQLEEPQAPAKGLEDANAQQTMLEPIDIVVKRRAAAIPSLHEPAPPKQHLPDGGHEVIPDSQLSNRVQHVEKEKGALEEKKDKALAYIRDENELASKQSTLYQIYVSEFDDHIQVTQESVTQLQAQLDEELQRHQGSEEEIKELERRYKKGSKECEQLEKKNQEFQKEVARIDKETVKFEEKKKFLAGKQKKLEKTKETSYYGRSEAESLAKQYSADLERYAEEIAELEENMKVEEKELEAIRKSLAGKTQGLSDEIAAKQKSLEPWKAKINEKQSAIAVAQSELDIMRERENAGAKGIADVEARIEGLEEAKQAKTAELDECKAEKKRVEKDIQKTQAKLEEVTQKEPLLRSKLSGARAKADEARASLSSAQTQGNVLTGLMRLKESGRIDGFHGRLGNLGTIDQKYDVAISTACPQLDNMVVDTVESGQQCIEYLRKNNLGRANFILLDRLAKRDMSPVQTPENVPRLFDLVKPKHEKLRPAFFQVMTNTLVAEDLDQAERIAYGAKRWRVVTLDGKLIDTAGTMSGGGSRVVKGKMSSKLASDVSRDQVAKLEQDRDTLEQTFTEFQQELRELETRLRDLNQQIPELDTKAQKLALELESFDRNILDCQRRIKELGSEQASTKTDKGRISSLEKSIASMEKEVSKLGAETEDIEAEIKALQDKIMEIGGVKLRSQKAKVDGLKGQIDTLTEQASNAEVSKSKEEKQRAKHEKAHNDAVKELEKLAAEAEKVEGDMASQQQDVSGIRQQAEEAQEELETRKEELQVVKNELNEKMTELNETRAVEIEMRNKLEEGQKTLHEFQKKQAYFQDKLSKLAYNSATDLGEEQEGGSGGEGLPSYSKDELQDMDKATLKEQIAHLEKKNESTQVDLSVLAEYRKRVEEHAARSADLATAVSARDAAKHKCEELRRLRKEGFKEGFDIITARLKEMYQMITMGGNAELEYEDTLDAFSEGIRFSVMPPKKSWKNISNLSGGEKTLSSLALVFALHHYKPTPLYVMDEIDAALDFRNVSIVASYIKERTKNAQFIVISLRNNMFELASRLVGVYKVNHMTKSVTIENKDYINAQA</sequence>
<feature type="compositionally biased region" description="Basic and acidic residues" evidence="13">
    <location>
        <begin position="263"/>
        <end position="272"/>
    </location>
</feature>
<keyword evidence="6" id="KW-0498">Mitosis</keyword>
<dbReference type="Gene3D" id="3.40.50.300">
    <property type="entry name" value="P-loop containing nucleotide triphosphate hydrolases"/>
    <property type="match status" value="1"/>
</dbReference>
<feature type="compositionally biased region" description="Basic residues" evidence="13">
    <location>
        <begin position="109"/>
        <end position="118"/>
    </location>
</feature>
<dbReference type="InterPro" id="IPR027417">
    <property type="entry name" value="P-loop_NTPase"/>
</dbReference>
<accession>A0A8H5Z8Q3</accession>
<dbReference type="Pfam" id="PF02463">
    <property type="entry name" value="SMC_N"/>
    <property type="match status" value="1"/>
</dbReference>
<feature type="compositionally biased region" description="Polar residues" evidence="13">
    <location>
        <begin position="147"/>
        <end position="158"/>
    </location>
</feature>
<evidence type="ECO:0000256" key="9">
    <source>
        <dbReference type="ARBA" id="ARBA00023067"/>
    </source>
</evidence>
<dbReference type="PANTHER" id="PTHR18937:SF172">
    <property type="entry name" value="STRUCTURAL MAINTENANCE OF CHROMOSOMES PROTEIN"/>
    <property type="match status" value="1"/>
</dbReference>
<keyword evidence="8 12" id="KW-0175">Coiled coil</keyword>
<keyword evidence="7" id="KW-0067">ATP-binding</keyword>
<proteinExistence type="inferred from homology"/>
<dbReference type="InterPro" id="IPR003395">
    <property type="entry name" value="RecF/RecN/SMC_N"/>
</dbReference>
<feature type="coiled-coil region" evidence="12">
    <location>
        <begin position="327"/>
        <end position="459"/>
    </location>
</feature>
<feature type="compositionally biased region" description="Polar residues" evidence="13">
    <location>
        <begin position="87"/>
        <end position="103"/>
    </location>
</feature>
<feature type="region of interest" description="Disordered" evidence="13">
    <location>
        <begin position="255"/>
        <end position="279"/>
    </location>
</feature>
<dbReference type="GO" id="GO:0007076">
    <property type="term" value="P:mitotic chromosome condensation"/>
    <property type="evidence" value="ECO:0007669"/>
    <property type="project" value="TreeGrafter"/>
</dbReference>
<feature type="coiled-coil region" evidence="12">
    <location>
        <begin position="485"/>
        <end position="589"/>
    </location>
</feature>
<gene>
    <name evidence="15" type="ORF">GGP41_008839</name>
</gene>
<comment type="similarity">
    <text evidence="2">Belongs to the SMC family. SMC4 subfamily.</text>
</comment>
<comment type="subcellular location">
    <subcellularLocation>
        <location evidence="1">Nucleus</location>
    </subcellularLocation>
</comment>
<evidence type="ECO:0000256" key="8">
    <source>
        <dbReference type="ARBA" id="ARBA00023054"/>
    </source>
</evidence>
<dbReference type="SUPFAM" id="SSF90257">
    <property type="entry name" value="Myosin rod fragments"/>
    <property type="match status" value="1"/>
</dbReference>
<organism evidence="15 16">
    <name type="scientific">Cochliobolus sativus</name>
    <name type="common">Common root rot and spot blotch fungus</name>
    <name type="synonym">Bipolaris sorokiniana</name>
    <dbReference type="NCBI Taxonomy" id="45130"/>
    <lineage>
        <taxon>Eukaryota</taxon>
        <taxon>Fungi</taxon>
        <taxon>Dikarya</taxon>
        <taxon>Ascomycota</taxon>
        <taxon>Pezizomycotina</taxon>
        <taxon>Dothideomycetes</taxon>
        <taxon>Pleosporomycetidae</taxon>
        <taxon>Pleosporales</taxon>
        <taxon>Pleosporineae</taxon>
        <taxon>Pleosporaceae</taxon>
        <taxon>Bipolaris</taxon>
    </lineage>
</organism>
<comment type="caution">
    <text evidence="15">The sequence shown here is derived from an EMBL/GenBank/DDBJ whole genome shotgun (WGS) entry which is preliminary data.</text>
</comment>
<dbReference type="SUPFAM" id="SSF75553">
    <property type="entry name" value="Smc hinge domain"/>
    <property type="match status" value="1"/>
</dbReference>
<evidence type="ECO:0000313" key="15">
    <source>
        <dbReference type="EMBL" id="KAF5844851.1"/>
    </source>
</evidence>
<evidence type="ECO:0000256" key="1">
    <source>
        <dbReference type="ARBA" id="ARBA00004123"/>
    </source>
</evidence>
<dbReference type="InterPro" id="IPR036277">
    <property type="entry name" value="SMC_hinge_sf"/>
</dbReference>
<dbReference type="Proteomes" id="UP000624244">
    <property type="component" value="Unassembled WGS sequence"/>
</dbReference>
<feature type="compositionally biased region" description="Basic and acidic residues" evidence="13">
    <location>
        <begin position="930"/>
        <end position="950"/>
    </location>
</feature>
<dbReference type="InterPro" id="IPR010935">
    <property type="entry name" value="SMC_hinge"/>
</dbReference>
<reference evidence="15" key="1">
    <citation type="submission" date="2019-11" db="EMBL/GenBank/DDBJ databases">
        <title>Bipolaris sorokiniana Genome sequencing.</title>
        <authorList>
            <person name="Wang H."/>
        </authorList>
    </citation>
    <scope>NUCLEOTIDE SEQUENCE</scope>
</reference>
<feature type="compositionally biased region" description="Basic residues" evidence="13">
    <location>
        <begin position="8"/>
        <end position="19"/>
    </location>
</feature>
<dbReference type="GO" id="GO:0005524">
    <property type="term" value="F:ATP binding"/>
    <property type="evidence" value="ECO:0007669"/>
    <property type="project" value="UniProtKB-KW"/>
</dbReference>
<name>A0A8H5Z8Q3_COCSA</name>
<evidence type="ECO:0000256" key="4">
    <source>
        <dbReference type="ARBA" id="ARBA00022618"/>
    </source>
</evidence>
<evidence type="ECO:0000313" key="16">
    <source>
        <dbReference type="Proteomes" id="UP000624244"/>
    </source>
</evidence>
<dbReference type="SUPFAM" id="SSF52540">
    <property type="entry name" value="P-loop containing nucleoside triphosphate hydrolases"/>
    <property type="match status" value="1"/>
</dbReference>
<feature type="coiled-coil region" evidence="12">
    <location>
        <begin position="759"/>
        <end position="814"/>
    </location>
</feature>
<dbReference type="GO" id="GO:0005634">
    <property type="term" value="C:nucleus"/>
    <property type="evidence" value="ECO:0007669"/>
    <property type="project" value="UniProtKB-SubCell"/>
</dbReference>
<evidence type="ECO:0000256" key="10">
    <source>
        <dbReference type="ARBA" id="ARBA00023242"/>
    </source>
</evidence>
<dbReference type="GO" id="GO:0000796">
    <property type="term" value="C:condensin complex"/>
    <property type="evidence" value="ECO:0007669"/>
    <property type="project" value="TreeGrafter"/>
</dbReference>
<dbReference type="FunFam" id="3.40.50.300:FF:000481">
    <property type="entry name" value="Structural maintenance of chromosomes 4"/>
    <property type="match status" value="1"/>
</dbReference>